<evidence type="ECO:0000313" key="10">
    <source>
        <dbReference type="EMBL" id="MDI1434197.1"/>
    </source>
</evidence>
<keyword evidence="4 5" id="KW-0269">Exonuclease</keyword>
<dbReference type="Pfam" id="PF13742">
    <property type="entry name" value="tRNA_anti_2"/>
    <property type="match status" value="1"/>
</dbReference>
<dbReference type="NCBIfam" id="TIGR00237">
    <property type="entry name" value="xseA"/>
    <property type="match status" value="1"/>
</dbReference>
<comment type="subunit">
    <text evidence="5">Heterooligomer composed of large and small subunits.</text>
</comment>
<comment type="subcellular location">
    <subcellularLocation>
        <location evidence="5 6">Cytoplasm</location>
    </subcellularLocation>
</comment>
<dbReference type="InterPro" id="IPR025824">
    <property type="entry name" value="OB-fold_nuc-bd_dom"/>
</dbReference>
<dbReference type="EMBL" id="JARZHI010000039">
    <property type="protein sequence ID" value="MDI1434197.1"/>
    <property type="molecule type" value="Genomic_DNA"/>
</dbReference>
<evidence type="ECO:0000256" key="5">
    <source>
        <dbReference type="HAMAP-Rule" id="MF_00378"/>
    </source>
</evidence>
<keyword evidence="11" id="KW-1185">Reference proteome</keyword>
<gene>
    <name evidence="5 10" type="primary">xseA</name>
    <name evidence="10" type="ORF">QHF89_32165</name>
</gene>
<dbReference type="Pfam" id="PF02601">
    <property type="entry name" value="Exonuc_VII_L"/>
    <property type="match status" value="1"/>
</dbReference>
<accession>A0ABT6P0S8</accession>
<comment type="caution">
    <text evidence="10">The sequence shown here is derived from an EMBL/GenBank/DDBJ whole genome shotgun (WGS) entry which is preliminary data.</text>
</comment>
<evidence type="ECO:0000259" key="9">
    <source>
        <dbReference type="Pfam" id="PF13742"/>
    </source>
</evidence>
<sequence length="488" mass="52561">MQRRESGPGLSFHEAGGSDEMAAYQPRGSSFPTRSAEEEPEVLSVAALDQRLRRVVETATQDVRVLGEVGGFRLHSSGHAYFTLKDEREDALINCVMYKTAAPRARKLLADGARVVLTGRATVYAPRGHLQFSVSDVRPAGRGALLEALERLKQKLAGEGVFAPERKRALPADPAVIGVVTSGNGAAIHDIVTVSFRRGAPRILLARATVQGPGAAQSMARALDQLARVPDVEVVILGRGGGSAEDLSAFNDEALVRKVASFPVPVVSAVGHEVDVTLTDLAADARAATPSQAAEMLVADRVERRKQLRHLVTRMWRATRQAIERRRVVVDRLTRSIGSPGDLLAERQQRLDEATMRLERAMERSTSRRKEELGQIERRLAARHPRAVIAGARAATGTLEVRLVAAERRRVERLRTTLGRHAARLDALSPLGVLARGYAIATTTSGQAVRAAKEVAVGESITVRVHEGALRAEVTAVIDPAEGDGSDG</sequence>
<comment type="function">
    <text evidence="5">Bidirectionally degrades single-stranded DNA into large acid-insoluble oligonucleotides, which are then degraded further into small acid-soluble oligonucleotides.</text>
</comment>
<comment type="catalytic activity">
    <reaction evidence="5 6">
        <text>Exonucleolytic cleavage in either 5'- to 3'- or 3'- to 5'-direction to yield nucleoside 5'-phosphates.</text>
        <dbReference type="EC" id="3.1.11.6"/>
    </reaction>
</comment>
<feature type="domain" description="Exonuclease VII large subunit C-terminal" evidence="8">
    <location>
        <begin position="161"/>
        <end position="472"/>
    </location>
</feature>
<name>A0ABT6P0S8_9BACT</name>
<proteinExistence type="inferred from homology"/>
<evidence type="ECO:0000256" key="6">
    <source>
        <dbReference type="RuleBase" id="RU004355"/>
    </source>
</evidence>
<evidence type="ECO:0000256" key="3">
    <source>
        <dbReference type="ARBA" id="ARBA00022801"/>
    </source>
</evidence>
<dbReference type="InterPro" id="IPR003753">
    <property type="entry name" value="Exonuc_VII_L"/>
</dbReference>
<comment type="similarity">
    <text evidence="5 6">Belongs to the XseA family.</text>
</comment>
<organism evidence="10 11">
    <name type="scientific">Polyangium sorediatum</name>
    <dbReference type="NCBI Taxonomy" id="889274"/>
    <lineage>
        <taxon>Bacteria</taxon>
        <taxon>Pseudomonadati</taxon>
        <taxon>Myxococcota</taxon>
        <taxon>Polyangia</taxon>
        <taxon>Polyangiales</taxon>
        <taxon>Polyangiaceae</taxon>
        <taxon>Polyangium</taxon>
    </lineage>
</organism>
<dbReference type="HAMAP" id="MF_00378">
    <property type="entry name" value="Exonuc_7_L"/>
    <property type="match status" value="1"/>
</dbReference>
<dbReference type="CDD" id="cd04489">
    <property type="entry name" value="ExoVII_LU_OBF"/>
    <property type="match status" value="1"/>
</dbReference>
<evidence type="ECO:0000313" key="11">
    <source>
        <dbReference type="Proteomes" id="UP001160301"/>
    </source>
</evidence>
<keyword evidence="1 5" id="KW-0963">Cytoplasm</keyword>
<feature type="region of interest" description="Disordered" evidence="7">
    <location>
        <begin position="1"/>
        <end position="39"/>
    </location>
</feature>
<feature type="domain" description="OB-fold nucleic acid binding" evidence="9">
    <location>
        <begin position="43"/>
        <end position="137"/>
    </location>
</feature>
<dbReference type="PANTHER" id="PTHR30008:SF0">
    <property type="entry name" value="EXODEOXYRIBONUCLEASE 7 LARGE SUBUNIT"/>
    <property type="match status" value="1"/>
</dbReference>
<reference evidence="10 11" key="1">
    <citation type="submission" date="2023-04" db="EMBL/GenBank/DDBJ databases">
        <title>The genome sequence of Polyangium sorediatum DSM14670.</title>
        <authorList>
            <person name="Zhang X."/>
        </authorList>
    </citation>
    <scope>NUCLEOTIDE SEQUENCE [LARGE SCALE GENOMIC DNA]</scope>
    <source>
        <strain evidence="10 11">DSM 14670</strain>
    </source>
</reference>
<dbReference type="EC" id="3.1.11.6" evidence="5"/>
<dbReference type="RefSeq" id="WP_284721187.1">
    <property type="nucleotide sequence ID" value="NZ_JARZHI010000039.1"/>
</dbReference>
<keyword evidence="3 5" id="KW-0378">Hydrolase</keyword>
<evidence type="ECO:0000256" key="4">
    <source>
        <dbReference type="ARBA" id="ARBA00022839"/>
    </source>
</evidence>
<dbReference type="PANTHER" id="PTHR30008">
    <property type="entry name" value="EXODEOXYRIBONUCLEASE 7 LARGE SUBUNIT"/>
    <property type="match status" value="1"/>
</dbReference>
<dbReference type="GO" id="GO:0008855">
    <property type="term" value="F:exodeoxyribonuclease VII activity"/>
    <property type="evidence" value="ECO:0007669"/>
    <property type="project" value="UniProtKB-EC"/>
</dbReference>
<evidence type="ECO:0000256" key="2">
    <source>
        <dbReference type="ARBA" id="ARBA00022722"/>
    </source>
</evidence>
<evidence type="ECO:0000259" key="8">
    <source>
        <dbReference type="Pfam" id="PF02601"/>
    </source>
</evidence>
<evidence type="ECO:0000256" key="1">
    <source>
        <dbReference type="ARBA" id="ARBA00022490"/>
    </source>
</evidence>
<dbReference type="InterPro" id="IPR020579">
    <property type="entry name" value="Exonuc_VII_lsu_C"/>
</dbReference>
<dbReference type="Proteomes" id="UP001160301">
    <property type="component" value="Unassembled WGS sequence"/>
</dbReference>
<evidence type="ECO:0000256" key="7">
    <source>
        <dbReference type="SAM" id="MobiDB-lite"/>
    </source>
</evidence>
<keyword evidence="2 5" id="KW-0540">Nuclease</keyword>
<protein>
    <recommendedName>
        <fullName evidence="5">Exodeoxyribonuclease 7 large subunit</fullName>
        <ecNumber evidence="5">3.1.11.6</ecNumber>
    </recommendedName>
    <alternativeName>
        <fullName evidence="5">Exodeoxyribonuclease VII large subunit</fullName>
        <shortName evidence="5">Exonuclease VII large subunit</shortName>
    </alternativeName>
</protein>